<gene>
    <name evidence="1" type="ORF">AB870_03630</name>
</gene>
<dbReference type="Proteomes" id="UP000035651">
    <property type="component" value="Chromosome"/>
</dbReference>
<dbReference type="PATRIC" id="fig|656179.3.peg.794"/>
<dbReference type="RefSeq" id="WP_047905361.1">
    <property type="nucleotide sequence ID" value="NZ_CP011807.3"/>
</dbReference>
<proteinExistence type="predicted"/>
<protein>
    <submittedName>
        <fullName evidence="1">Uncharacterized protein</fullName>
    </submittedName>
</protein>
<sequence length="229" mass="25300">MTKQFKIGDRVRCVSESVRLKRGAVYTIAGQTGIYVQLLETGRTDYYASRFELADESYSPPPPSKFKKGDTVRCVSSASLYGNKLEAGDVYKVEAVSRDLVRVEGVNALWLHCRFERITPTATSGEARKARGQAAAARRAGSEWAARAIAALKLFCMESYKRGVTRVTLDEFRAAGRVDEPESANAWGSLPRSAARLGFLRDTGHTMKAGREKAHARLVKVWAIQPRAL</sequence>
<keyword evidence="2" id="KW-1185">Reference proteome</keyword>
<dbReference type="AlphaFoldDB" id="A0A0H3WS89"/>
<organism evidence="1 2">
    <name type="scientific">Pandoraea faecigallinarum</name>
    <dbReference type="NCBI Taxonomy" id="656179"/>
    <lineage>
        <taxon>Bacteria</taxon>
        <taxon>Pseudomonadati</taxon>
        <taxon>Pseudomonadota</taxon>
        <taxon>Betaproteobacteria</taxon>
        <taxon>Burkholderiales</taxon>
        <taxon>Burkholderiaceae</taxon>
        <taxon>Pandoraea</taxon>
    </lineage>
</organism>
<accession>A0A0H3WS89</accession>
<dbReference type="OrthoDB" id="8410940at2"/>
<reference evidence="1" key="1">
    <citation type="submission" date="2016-06" db="EMBL/GenBank/DDBJ databases">
        <title>Complete Genome Sequence of Pandoraea faecigallinarum DSM-23572.</title>
        <authorList>
            <person name="Yong D."/>
            <person name="Ee R."/>
            <person name="Lim Y.-L."/>
            <person name="Yin W.-F."/>
            <person name="Chan K.-G."/>
        </authorList>
    </citation>
    <scope>NUCLEOTIDE SEQUENCE</scope>
    <source>
        <strain evidence="1">DSM 23572</strain>
    </source>
</reference>
<dbReference type="STRING" id="656179.AB870_03630"/>
<dbReference type="KEGG" id="pfg:AB870_03630"/>
<dbReference type="EMBL" id="CP011807">
    <property type="protein sequence ID" value="AKM29421.1"/>
    <property type="molecule type" value="Genomic_DNA"/>
</dbReference>
<evidence type="ECO:0000313" key="1">
    <source>
        <dbReference type="EMBL" id="AKM29421.1"/>
    </source>
</evidence>
<name>A0A0H3WS89_9BURK</name>
<evidence type="ECO:0000313" key="2">
    <source>
        <dbReference type="Proteomes" id="UP000035651"/>
    </source>
</evidence>